<evidence type="ECO:0000313" key="3">
    <source>
        <dbReference type="Proteomes" id="UP000640274"/>
    </source>
</evidence>
<dbReference type="AlphaFoldDB" id="A0A934MQV0"/>
<organism evidence="2 3">
    <name type="scientific">Paenibacillus roseus</name>
    <dbReference type="NCBI Taxonomy" id="2798579"/>
    <lineage>
        <taxon>Bacteria</taxon>
        <taxon>Bacillati</taxon>
        <taxon>Bacillota</taxon>
        <taxon>Bacilli</taxon>
        <taxon>Bacillales</taxon>
        <taxon>Paenibacillaceae</taxon>
        <taxon>Paenibacillus</taxon>
    </lineage>
</organism>
<dbReference type="SUPFAM" id="SSF50998">
    <property type="entry name" value="Quinoprotein alcohol dehydrogenase-like"/>
    <property type="match status" value="2"/>
</dbReference>
<dbReference type="Gene3D" id="2.130.10.10">
    <property type="entry name" value="YVTN repeat-like/Quinoprotein amine dehydrogenase"/>
    <property type="match status" value="1"/>
</dbReference>
<dbReference type="InterPro" id="IPR002372">
    <property type="entry name" value="PQQ_rpt_dom"/>
</dbReference>
<dbReference type="InterPro" id="IPR015943">
    <property type="entry name" value="WD40/YVTN_repeat-like_dom_sf"/>
</dbReference>
<dbReference type="Proteomes" id="UP000640274">
    <property type="component" value="Unassembled WGS sequence"/>
</dbReference>
<evidence type="ECO:0000313" key="2">
    <source>
        <dbReference type="EMBL" id="MBJ6361704.1"/>
    </source>
</evidence>
<dbReference type="RefSeq" id="WP_199019259.1">
    <property type="nucleotide sequence ID" value="NZ_JAELUP010000038.1"/>
</dbReference>
<reference evidence="2" key="1">
    <citation type="submission" date="2020-12" db="EMBL/GenBank/DDBJ databases">
        <authorList>
            <person name="Huq M.A."/>
        </authorList>
    </citation>
    <scope>NUCLEOTIDE SEQUENCE</scope>
    <source>
        <strain evidence="2">MAHUQ-46</strain>
    </source>
</reference>
<evidence type="ECO:0000259" key="1">
    <source>
        <dbReference type="Pfam" id="PF13360"/>
    </source>
</evidence>
<comment type="caution">
    <text evidence="2">The sequence shown here is derived from an EMBL/GenBank/DDBJ whole genome shotgun (WGS) entry which is preliminary data.</text>
</comment>
<proteinExistence type="predicted"/>
<keyword evidence="3" id="KW-1185">Reference proteome</keyword>
<accession>A0A934MQV0</accession>
<dbReference type="Pfam" id="PF13360">
    <property type="entry name" value="PQQ_2"/>
    <property type="match status" value="1"/>
</dbReference>
<name>A0A934MQV0_9BACL</name>
<dbReference type="EMBL" id="JAELUP010000038">
    <property type="protein sequence ID" value="MBJ6361704.1"/>
    <property type="molecule type" value="Genomic_DNA"/>
</dbReference>
<sequence>MAAARETATTNETVEHVVLGPFSPLFKEPLTENKSGNAQIWGYRDVEVTYVLQDKKEEWLKVDSYYGEVWVPSWYADPNAQAGVNIHRAVNLNLAAGAELHLFPDSKLKWKAAEWLKSTSNEPGSLNLTLLRWKDWYGIIIPPSTVDIISGYNSEFRFPNRPLLLWVNKSNIESESAVQGGILQRTNPIATQTVYDITEVILRPGTQSEQIRGILGKPNRVETSGNLNMTGEPMRLGDNWRYEREDGQLIIIFSKEGKLERFNWKLSNPDYAYKPGLIPVADSQSIKAVWRAEGTLSFNYLHEAAGDVLILYGDDGGYSGGHYDSNLYAVSRTTGKKLWQLDLGYSGASTTLDRDGKQLTVLYNKPDPKTKEFEPYIRRIRVADGKAIWEKKLHQEEQEGYTWLTGTAGVIAIYTEILERNGGKLTVWDAATGKPKWKKNMNASFHMLPAGKHDKYILIVQDHTIQALEPGTGKVAWKLSGKKRPENYNQPAFIAPDNYPIAPNEVKRWIYVGLEQLYVDLRTGKVLSRYTFGEGQNTSIEAIDDRYWLICKAQDAKNFWDAKQFATSLYDAIERKTLWEIQGLAEGGAVDNDNVYVVLDKLPAALRKSDGKIKWTIKNKQVASVLSSGSSYKRNIYDPPALFFAKGDLLLLAYGEDLLSIDKKKGKINYRIGDILLEYPDMMASYTRGGLVNEDERYLYLGSANGSFTKIEKSKLRP</sequence>
<dbReference type="PANTHER" id="PTHR34512:SF30">
    <property type="entry name" value="OUTER MEMBRANE PROTEIN ASSEMBLY FACTOR BAMB"/>
    <property type="match status" value="1"/>
</dbReference>
<protein>
    <submittedName>
        <fullName evidence="2">PQQ-binding-like beta-propeller repeat protein</fullName>
    </submittedName>
</protein>
<dbReference type="PANTHER" id="PTHR34512">
    <property type="entry name" value="CELL SURFACE PROTEIN"/>
    <property type="match status" value="1"/>
</dbReference>
<dbReference type="InterPro" id="IPR011047">
    <property type="entry name" value="Quinoprotein_ADH-like_sf"/>
</dbReference>
<feature type="domain" description="Pyrrolo-quinoline quinone repeat" evidence="1">
    <location>
        <begin position="377"/>
        <end position="616"/>
    </location>
</feature>
<gene>
    <name evidence="2" type="ORF">JFN88_10400</name>
</gene>